<keyword evidence="2" id="KW-0012">Acyltransferase</keyword>
<proteinExistence type="predicted"/>
<dbReference type="Pfam" id="PF00583">
    <property type="entry name" value="Acetyltransf_1"/>
    <property type="match status" value="1"/>
</dbReference>
<name>A0ABW5SK32_9BACL</name>
<dbReference type="InterPro" id="IPR000182">
    <property type="entry name" value="GNAT_dom"/>
</dbReference>
<protein>
    <submittedName>
        <fullName evidence="2">GNAT family N-acetyltransferase</fullName>
        <ecNumber evidence="2">2.3.-.-</ecNumber>
    </submittedName>
</protein>
<dbReference type="EMBL" id="JBHUMJ010000002">
    <property type="protein sequence ID" value="MFD2699593.1"/>
    <property type="molecule type" value="Genomic_DNA"/>
</dbReference>
<keyword evidence="3" id="KW-1185">Reference proteome</keyword>
<dbReference type="EC" id="2.3.-.-" evidence="2"/>
<feature type="domain" description="N-acetyltransferase" evidence="1">
    <location>
        <begin position="4"/>
        <end position="164"/>
    </location>
</feature>
<gene>
    <name evidence="2" type="ORF">ACFSVM_03870</name>
</gene>
<reference evidence="3" key="1">
    <citation type="journal article" date="2019" name="Int. J. Syst. Evol. Microbiol.">
        <title>The Global Catalogue of Microorganisms (GCM) 10K type strain sequencing project: providing services to taxonomists for standard genome sequencing and annotation.</title>
        <authorList>
            <consortium name="The Broad Institute Genomics Platform"/>
            <consortium name="The Broad Institute Genome Sequencing Center for Infectious Disease"/>
            <person name="Wu L."/>
            <person name="Ma J."/>
        </authorList>
    </citation>
    <scope>NUCLEOTIDE SEQUENCE [LARGE SCALE GENOMIC DNA]</scope>
    <source>
        <strain evidence="3">KCTC 33849</strain>
    </source>
</reference>
<accession>A0ABW5SK32</accession>
<dbReference type="PROSITE" id="PS51186">
    <property type="entry name" value="GNAT"/>
    <property type="match status" value="1"/>
</dbReference>
<organism evidence="2 3">
    <name type="scientific">Paenibacillus shunpengii</name>
    <dbReference type="NCBI Taxonomy" id="2054424"/>
    <lineage>
        <taxon>Bacteria</taxon>
        <taxon>Bacillati</taxon>
        <taxon>Bacillota</taxon>
        <taxon>Bacilli</taxon>
        <taxon>Bacillales</taxon>
        <taxon>Paenibacillaceae</taxon>
        <taxon>Paenibacillus</taxon>
    </lineage>
</organism>
<dbReference type="SUPFAM" id="SSF55729">
    <property type="entry name" value="Acyl-CoA N-acyltransferases (Nat)"/>
    <property type="match status" value="1"/>
</dbReference>
<dbReference type="RefSeq" id="WP_379260537.1">
    <property type="nucleotide sequence ID" value="NZ_JBHUMJ010000002.1"/>
</dbReference>
<dbReference type="Proteomes" id="UP001597540">
    <property type="component" value="Unassembled WGS sequence"/>
</dbReference>
<dbReference type="InterPro" id="IPR016181">
    <property type="entry name" value="Acyl_CoA_acyltransferase"/>
</dbReference>
<keyword evidence="2" id="KW-0808">Transferase</keyword>
<evidence type="ECO:0000259" key="1">
    <source>
        <dbReference type="PROSITE" id="PS51186"/>
    </source>
</evidence>
<dbReference type="GO" id="GO:0016746">
    <property type="term" value="F:acyltransferase activity"/>
    <property type="evidence" value="ECO:0007669"/>
    <property type="project" value="UniProtKB-KW"/>
</dbReference>
<comment type="caution">
    <text evidence="2">The sequence shown here is derived from an EMBL/GenBank/DDBJ whole genome shotgun (WGS) entry which is preliminary data.</text>
</comment>
<evidence type="ECO:0000313" key="3">
    <source>
        <dbReference type="Proteomes" id="UP001597540"/>
    </source>
</evidence>
<dbReference type="Gene3D" id="3.40.630.30">
    <property type="match status" value="1"/>
</dbReference>
<evidence type="ECO:0000313" key="2">
    <source>
        <dbReference type="EMBL" id="MFD2699593.1"/>
    </source>
</evidence>
<sequence>MQSFRYYLMTEEYAASIAGWTYEESYSFYNMDDSEETISELMNGEYYYVLNSDNELFGFICIGESARVSGGYEIGIYNDDKCLDLGLGLAPSHTGMGNGANFLDASIKFIIEEYQTSNIQLVVAAFNERAIKVYERVGFVKSQCFKSRLGEEKIDFVLMKLKANNEVPGIHKRV</sequence>